<keyword evidence="1" id="KW-0812">Transmembrane</keyword>
<feature type="transmembrane region" description="Helical" evidence="1">
    <location>
        <begin position="18"/>
        <end position="37"/>
    </location>
</feature>
<reference evidence="3" key="1">
    <citation type="journal article" date="2019" name="Int. J. Syst. Evol. Microbiol.">
        <title>The Global Catalogue of Microorganisms (GCM) 10K type strain sequencing project: providing services to taxonomists for standard genome sequencing and annotation.</title>
        <authorList>
            <consortium name="The Broad Institute Genomics Platform"/>
            <consortium name="The Broad Institute Genome Sequencing Center for Infectious Disease"/>
            <person name="Wu L."/>
            <person name="Ma J."/>
        </authorList>
    </citation>
    <scope>NUCLEOTIDE SEQUENCE [LARGE SCALE GENOMIC DNA]</scope>
    <source>
        <strain evidence="3">CGMCC 4.7396</strain>
    </source>
</reference>
<dbReference type="EMBL" id="JBHRWO010000004">
    <property type="protein sequence ID" value="MFC3491399.1"/>
    <property type="molecule type" value="Genomic_DNA"/>
</dbReference>
<keyword evidence="3" id="KW-1185">Reference proteome</keyword>
<name>A0ABV7PV79_9ACTN</name>
<dbReference type="RefSeq" id="WP_387970123.1">
    <property type="nucleotide sequence ID" value="NZ_JBHRWO010000004.1"/>
</dbReference>
<keyword evidence="1" id="KW-1133">Transmembrane helix</keyword>
<comment type="caution">
    <text evidence="2">The sequence shown here is derived from an EMBL/GenBank/DDBJ whole genome shotgun (WGS) entry which is preliminary data.</text>
</comment>
<gene>
    <name evidence="2" type="ORF">ACFO8M_02720</name>
</gene>
<dbReference type="Proteomes" id="UP001595712">
    <property type="component" value="Unassembled WGS sequence"/>
</dbReference>
<evidence type="ECO:0000256" key="1">
    <source>
        <dbReference type="SAM" id="Phobius"/>
    </source>
</evidence>
<keyword evidence="1" id="KW-0472">Membrane</keyword>
<organism evidence="2 3">
    <name type="scientific">Glycomyces rhizosphaerae</name>
    <dbReference type="NCBI Taxonomy" id="2054422"/>
    <lineage>
        <taxon>Bacteria</taxon>
        <taxon>Bacillati</taxon>
        <taxon>Actinomycetota</taxon>
        <taxon>Actinomycetes</taxon>
        <taxon>Glycomycetales</taxon>
        <taxon>Glycomycetaceae</taxon>
        <taxon>Glycomyces</taxon>
    </lineage>
</organism>
<sequence length="258" mass="27421">MSDPEPSESHRRSIPTRLWAVPLVLVLAAAAGVTIFFQSSFFDPVDCAATVACGEGDVCCEGDHGPVEPEDPAAVQFTDATDLTAGAAAFTATDGYLALAAPGVWVPDLEREGWTPIPDGELVDAQFGFTSGDVRVDCYGPGERPVLIVDTDVFSAIAVAQRARNDEASVYERTGAPEFGHYRVDGRAVLAAEAEYTWTTRVDPDTGEITEGEWNERWGFVAVYLGDSSAAICSYGGPADAEPLDDVQDHLLGVRFAG</sequence>
<accession>A0ABV7PV79</accession>
<proteinExistence type="predicted"/>
<protein>
    <submittedName>
        <fullName evidence="2">Uncharacterized protein</fullName>
    </submittedName>
</protein>
<evidence type="ECO:0000313" key="3">
    <source>
        <dbReference type="Proteomes" id="UP001595712"/>
    </source>
</evidence>
<evidence type="ECO:0000313" key="2">
    <source>
        <dbReference type="EMBL" id="MFC3491399.1"/>
    </source>
</evidence>